<feature type="domain" description="Peptidase M16 N-terminal" evidence="5">
    <location>
        <begin position="59"/>
        <end position="175"/>
    </location>
</feature>
<feature type="domain" description="Peptidase M16 N-terminal" evidence="5">
    <location>
        <begin position="537"/>
        <end position="652"/>
    </location>
</feature>
<evidence type="ECO:0000256" key="3">
    <source>
        <dbReference type="RuleBase" id="RU004447"/>
    </source>
</evidence>
<dbReference type="RefSeq" id="WP_162657557.1">
    <property type="nucleotide sequence ID" value="NZ_LR593887.1"/>
</dbReference>
<dbReference type="GO" id="GO:0006508">
    <property type="term" value="P:proteolysis"/>
    <property type="evidence" value="ECO:0007669"/>
    <property type="project" value="InterPro"/>
</dbReference>
<accession>A0A6C2YMT0</accession>
<dbReference type="Pfam" id="PF05193">
    <property type="entry name" value="Peptidase_M16_C"/>
    <property type="match status" value="2"/>
</dbReference>
<sequence length="923" mass="100782">MTFRVACHRLCFSLLVLLGGVSSGSLRADPLVEAANSIYSGIRMETLPNGLIVYLKPIPGSPVVTTKVAYRVGSADEELASTGLSHYLEHLMFKGTAKLMPGDIDRLTQINGGRNNANTSEDCTVYHFDFAADRWTVALDIEADRMRGTVIDAKHEFEQEKGAVIAELEGGEDEPWEKEQKTILPLLFGKTAPYGHPVIGEREHVRNATAEIIKTHYDRWYHPNNAIIAVVGGFDPDQAMAEIRKRFANIPKGELPARRPIPDIAPRTETVRVEIPSKFELPRLVMGYNGVTVGHPDDYAFDVISQVLTGGKTGRLYRKLVEGEQIATSVSAFNSAGRYPGWFGVMLELMPNGDRAKAEKLLLAEIERLAAEPITAAELKRAQRAVLASTIFGSEDNHSLADRIARSAIMDPNGSIDYPRTYLSKIQAVTPEQVQAAARKWLVEAKPVMVWSVPGEQQPPQGMGNASQANPLRRNILARKGLRHREAPQASGGGSFPELKNAQRVTLPNGMRVVLLENHRLPIVVATVANPRADLLEPANQHGVASMLALLLDEGTTTKTGQQIASMVEDTGGEFSLGVSQSSLQMLSSDAELGLSLMFECLQSPAFPAESVERMRLQLVSAIEDSERDPNETALTAFRKTVYGDHPYGRPGLGNREVVKKLTVDDLKAYHATIMRPSELITVIVGDFDSKSMVTLLQKLVPTPEKPQLPVALELPKPPTIEQVTEKIISNPNAAQLHVYLGHLGIARNDPDYFKLLVMDNVLGTGPGFTDRLSASLRDRQGLAYTVTAQITGTASDGPGVFQGYIGTFPDKLATVKAGFLTEINRIRDELPDEAEVENAKKYLLGTLAFRTATNQMIAGQLLGFERFGLGLDYLERYRKEVAAVTPMNVQAMAKKHLQPGRLVLTACGPVDATGKPLAAPKP</sequence>
<dbReference type="PANTHER" id="PTHR11851">
    <property type="entry name" value="METALLOPROTEASE"/>
    <property type="match status" value="1"/>
</dbReference>
<dbReference type="InterPro" id="IPR007863">
    <property type="entry name" value="Peptidase_M16_C"/>
</dbReference>
<dbReference type="PANTHER" id="PTHR11851:SF49">
    <property type="entry name" value="MITOCHONDRIAL-PROCESSING PEPTIDASE SUBUNIT ALPHA"/>
    <property type="match status" value="1"/>
</dbReference>
<evidence type="ECO:0008006" key="9">
    <source>
        <dbReference type="Google" id="ProtNLM"/>
    </source>
</evidence>
<protein>
    <recommendedName>
        <fullName evidence="9">Peptidase M16 C-terminal domain-containing protein</fullName>
    </recommendedName>
</protein>
<dbReference type="GO" id="GO:0046872">
    <property type="term" value="F:metal ion binding"/>
    <property type="evidence" value="ECO:0007669"/>
    <property type="project" value="InterPro"/>
</dbReference>
<feature type="domain" description="Peptidase M16 C-terminal" evidence="6">
    <location>
        <begin position="208"/>
        <end position="385"/>
    </location>
</feature>
<dbReference type="Pfam" id="PF00675">
    <property type="entry name" value="Peptidase_M16"/>
    <property type="match status" value="2"/>
</dbReference>
<feature type="signal peptide" evidence="4">
    <location>
        <begin position="1"/>
        <end position="28"/>
    </location>
</feature>
<feature type="chain" id="PRO_5036383880" description="Peptidase M16 C-terminal domain-containing protein" evidence="4">
    <location>
        <begin position="29"/>
        <end position="923"/>
    </location>
</feature>
<dbReference type="EMBL" id="LR586016">
    <property type="protein sequence ID" value="VIP02375.1"/>
    <property type="molecule type" value="Genomic_DNA"/>
</dbReference>
<dbReference type="FunCoup" id="A0A6C2YMT0">
    <property type="interactions" value="140"/>
</dbReference>
<gene>
    <name evidence="7" type="ORF">GMBLW1_15850</name>
</gene>
<keyword evidence="4" id="KW-0732">Signal</keyword>
<dbReference type="GO" id="GO:0004222">
    <property type="term" value="F:metalloendopeptidase activity"/>
    <property type="evidence" value="ECO:0007669"/>
    <property type="project" value="InterPro"/>
</dbReference>
<dbReference type="PROSITE" id="PS00143">
    <property type="entry name" value="INSULINASE"/>
    <property type="match status" value="1"/>
</dbReference>
<dbReference type="KEGG" id="tim:GMBLW1_15850"/>
<evidence type="ECO:0000256" key="2">
    <source>
        <dbReference type="ARBA" id="ARBA00007261"/>
    </source>
</evidence>
<evidence type="ECO:0000313" key="8">
    <source>
        <dbReference type="Proteomes" id="UP000464378"/>
    </source>
</evidence>
<dbReference type="InterPro" id="IPR011765">
    <property type="entry name" value="Pept_M16_N"/>
</dbReference>
<dbReference type="InParanoid" id="A0A6C2YMT0"/>
<name>A0A6C2YMT0_9BACT</name>
<dbReference type="Proteomes" id="UP000464378">
    <property type="component" value="Chromosome"/>
</dbReference>
<evidence type="ECO:0000256" key="4">
    <source>
        <dbReference type="SAM" id="SignalP"/>
    </source>
</evidence>
<comment type="cofactor">
    <cofactor evidence="1">
        <name>Zn(2+)</name>
        <dbReference type="ChEBI" id="CHEBI:29105"/>
    </cofactor>
</comment>
<dbReference type="SUPFAM" id="SSF63411">
    <property type="entry name" value="LuxS/MPP-like metallohydrolase"/>
    <property type="match status" value="4"/>
</dbReference>
<evidence type="ECO:0000259" key="5">
    <source>
        <dbReference type="Pfam" id="PF00675"/>
    </source>
</evidence>
<dbReference type="InterPro" id="IPR011249">
    <property type="entry name" value="Metalloenz_LuxS/M16"/>
</dbReference>
<dbReference type="InterPro" id="IPR050361">
    <property type="entry name" value="MPP/UQCRC_Complex"/>
</dbReference>
<feature type="domain" description="Peptidase M16 C-terminal" evidence="6">
    <location>
        <begin position="661"/>
        <end position="843"/>
    </location>
</feature>
<dbReference type="Gene3D" id="3.30.830.10">
    <property type="entry name" value="Metalloenzyme, LuxS/M16 peptidase-like"/>
    <property type="match status" value="4"/>
</dbReference>
<comment type="similarity">
    <text evidence="2 3">Belongs to the peptidase M16 family.</text>
</comment>
<evidence type="ECO:0000313" key="7">
    <source>
        <dbReference type="EMBL" id="VIP02375.1"/>
    </source>
</evidence>
<dbReference type="InterPro" id="IPR001431">
    <property type="entry name" value="Pept_M16_Zn_BS"/>
</dbReference>
<keyword evidence="8" id="KW-1185">Reference proteome</keyword>
<reference evidence="7" key="1">
    <citation type="submission" date="2019-04" db="EMBL/GenBank/DDBJ databases">
        <authorList>
            <consortium name="Science for Life Laboratories"/>
        </authorList>
    </citation>
    <scope>NUCLEOTIDE SEQUENCE</scope>
    <source>
        <strain evidence="7">MBLW1</strain>
    </source>
</reference>
<evidence type="ECO:0000256" key="1">
    <source>
        <dbReference type="ARBA" id="ARBA00001947"/>
    </source>
</evidence>
<evidence type="ECO:0000259" key="6">
    <source>
        <dbReference type="Pfam" id="PF05193"/>
    </source>
</evidence>
<dbReference type="EMBL" id="LR593887">
    <property type="protein sequence ID" value="VTS01211.1"/>
    <property type="molecule type" value="Genomic_DNA"/>
</dbReference>
<dbReference type="AlphaFoldDB" id="A0A6C2YMT0"/>
<organism evidence="7">
    <name type="scientific">Tuwongella immobilis</name>
    <dbReference type="NCBI Taxonomy" id="692036"/>
    <lineage>
        <taxon>Bacteria</taxon>
        <taxon>Pseudomonadati</taxon>
        <taxon>Planctomycetota</taxon>
        <taxon>Planctomycetia</taxon>
        <taxon>Gemmatales</taxon>
        <taxon>Gemmataceae</taxon>
        <taxon>Tuwongella</taxon>
    </lineage>
</organism>
<proteinExistence type="inferred from homology"/>